<comment type="caution">
    <text evidence="12">The sequence shown here is derived from an EMBL/GenBank/DDBJ whole genome shotgun (WGS) entry which is preliminary data.</text>
</comment>
<dbReference type="InterPro" id="IPR013785">
    <property type="entry name" value="Aldolase_TIM"/>
</dbReference>
<evidence type="ECO:0000313" key="12">
    <source>
        <dbReference type="EMBL" id="GLH73569.1"/>
    </source>
</evidence>
<evidence type="ECO:0000256" key="5">
    <source>
        <dbReference type="ARBA" id="ARBA00022691"/>
    </source>
</evidence>
<evidence type="ECO:0000256" key="4">
    <source>
        <dbReference type="ARBA" id="ARBA00022617"/>
    </source>
</evidence>
<evidence type="ECO:0000256" key="8">
    <source>
        <dbReference type="ARBA" id="ARBA00023014"/>
    </source>
</evidence>
<dbReference type="InterPro" id="IPR034505">
    <property type="entry name" value="Coproporphyrinogen-III_oxidase"/>
</dbReference>
<organism evidence="12 13">
    <name type="scientific">Geothrix limicola</name>
    <dbReference type="NCBI Taxonomy" id="2927978"/>
    <lineage>
        <taxon>Bacteria</taxon>
        <taxon>Pseudomonadati</taxon>
        <taxon>Acidobacteriota</taxon>
        <taxon>Holophagae</taxon>
        <taxon>Holophagales</taxon>
        <taxon>Holophagaceae</taxon>
        <taxon>Geothrix</taxon>
    </lineage>
</organism>
<protein>
    <recommendedName>
        <fullName evidence="3 10">Heme chaperone HemW</fullName>
    </recommendedName>
</protein>
<keyword evidence="10" id="KW-0963">Cytoplasm</keyword>
<dbReference type="SFLD" id="SFLDF00562">
    <property type="entry name" value="HemN-like__clustered_with_heat"/>
    <property type="match status" value="1"/>
</dbReference>
<keyword evidence="4 10" id="KW-0349">Heme</keyword>
<comment type="similarity">
    <text evidence="2">Belongs to the anaerobic coproporphyrinogen-III oxidase family. HemW subfamily.</text>
</comment>
<dbReference type="Proteomes" id="UP001165069">
    <property type="component" value="Unassembled WGS sequence"/>
</dbReference>
<proteinExistence type="inferred from homology"/>
<comment type="function">
    <text evidence="10">Probably acts as a heme chaperone, transferring heme to an unknown acceptor. Binds one molecule of heme per monomer, possibly covalently. Binds 1 [4Fe-4S] cluster. The cluster is coordinated with 3 cysteines and an exchangeable S-adenosyl-L-methionine.</text>
</comment>
<feature type="domain" description="Radical SAM core" evidence="11">
    <location>
        <begin position="15"/>
        <end position="247"/>
    </location>
</feature>
<dbReference type="SUPFAM" id="SSF102114">
    <property type="entry name" value="Radical SAM enzymes"/>
    <property type="match status" value="1"/>
</dbReference>
<dbReference type="InterPro" id="IPR004559">
    <property type="entry name" value="HemW-like"/>
</dbReference>
<dbReference type="PROSITE" id="PS51918">
    <property type="entry name" value="RADICAL_SAM"/>
    <property type="match status" value="1"/>
</dbReference>
<evidence type="ECO:0000256" key="9">
    <source>
        <dbReference type="ARBA" id="ARBA00023186"/>
    </source>
</evidence>
<sequence>MNPELERRLPELRRAAQAEPLGLYLHVPFCLDRCTYCSFATTRDRSLQPDTIARLISEVRAWGAALGRPAVDTLYLGGGTPSLLSSTELADLTGAVREAFDLGPLVEATLEANPGTVDLAWLSRTRDLGWDRISLGVQALDDTLLARLGRIHGSAQALEALGWAEQAGFRRRSADLMVGIPGQSLSKVVEDARTLAATGLEHISIYLLDLDKACPLRAEIDAGRLQLPTEDDVADVFEALQEELPRLGLLPYEISNYARPGAESRHNSRYWERRPYLGLGPSAASQLGELRWTESGVISAWTEQRGELDLQELDATESLAEIPLLGLRLHRGLDWAALREKASSLNLRPLCDAWETRLRSLEKEGLVCWDSDRVRLSGRGMLMSNGILQMFA</sequence>
<dbReference type="SFLD" id="SFLDG01065">
    <property type="entry name" value="anaerobic_coproporphyrinogen-I"/>
    <property type="match status" value="1"/>
</dbReference>
<dbReference type="InterPro" id="IPR006638">
    <property type="entry name" value="Elp3/MiaA/NifB-like_rSAM"/>
</dbReference>
<comment type="cofactor">
    <cofactor evidence="1">
        <name>[4Fe-4S] cluster</name>
        <dbReference type="ChEBI" id="CHEBI:49883"/>
    </cofactor>
</comment>
<dbReference type="PANTHER" id="PTHR13932:SF5">
    <property type="entry name" value="RADICAL S-ADENOSYL METHIONINE DOMAIN-CONTAINING PROTEIN 1, MITOCHONDRIAL"/>
    <property type="match status" value="1"/>
</dbReference>
<evidence type="ECO:0000256" key="6">
    <source>
        <dbReference type="ARBA" id="ARBA00022723"/>
    </source>
</evidence>
<dbReference type="Pfam" id="PF06969">
    <property type="entry name" value="HemN_C"/>
    <property type="match status" value="1"/>
</dbReference>
<dbReference type="SMART" id="SM00729">
    <property type="entry name" value="Elp3"/>
    <property type="match status" value="1"/>
</dbReference>
<reference evidence="12 13" key="1">
    <citation type="journal article" date="2023" name="Antonie Van Leeuwenhoek">
        <title>Mesoterricola silvestris gen. nov., sp. nov., Mesoterricola sediminis sp. nov., Geothrix oryzae sp. nov., Geothrix edaphica sp. nov., Geothrix rubra sp. nov., and Geothrix limicola sp. nov., six novel members of Acidobacteriota isolated from soils.</title>
        <authorList>
            <person name="Itoh H."/>
            <person name="Sugisawa Y."/>
            <person name="Mise K."/>
            <person name="Xu Z."/>
            <person name="Kuniyasu M."/>
            <person name="Ushijima N."/>
            <person name="Kawano K."/>
            <person name="Kobayashi E."/>
            <person name="Shiratori Y."/>
            <person name="Masuda Y."/>
            <person name="Senoo K."/>
        </authorList>
    </citation>
    <scope>NUCLEOTIDE SEQUENCE [LARGE SCALE GENOMIC DNA]</scope>
    <source>
        <strain evidence="12 13">Red804</strain>
    </source>
</reference>
<dbReference type="CDD" id="cd01335">
    <property type="entry name" value="Radical_SAM"/>
    <property type="match status" value="1"/>
</dbReference>
<dbReference type="Pfam" id="PF04055">
    <property type="entry name" value="Radical_SAM"/>
    <property type="match status" value="1"/>
</dbReference>
<dbReference type="InterPro" id="IPR010723">
    <property type="entry name" value="HemN_C"/>
</dbReference>
<dbReference type="InterPro" id="IPR007197">
    <property type="entry name" value="rSAM"/>
</dbReference>
<dbReference type="EMBL" id="BSDE01000003">
    <property type="protein sequence ID" value="GLH73569.1"/>
    <property type="molecule type" value="Genomic_DNA"/>
</dbReference>
<name>A0ABQ5QFF1_9BACT</name>
<keyword evidence="6 10" id="KW-0479">Metal-binding</keyword>
<dbReference type="RefSeq" id="WP_285574885.1">
    <property type="nucleotide sequence ID" value="NZ_BSDE01000003.1"/>
</dbReference>
<keyword evidence="10" id="KW-0004">4Fe-4S</keyword>
<dbReference type="Gene3D" id="3.20.20.70">
    <property type="entry name" value="Aldolase class I"/>
    <property type="match status" value="1"/>
</dbReference>
<evidence type="ECO:0000256" key="1">
    <source>
        <dbReference type="ARBA" id="ARBA00001966"/>
    </source>
</evidence>
<dbReference type="InterPro" id="IPR058240">
    <property type="entry name" value="rSAM_sf"/>
</dbReference>
<dbReference type="NCBIfam" id="TIGR00539">
    <property type="entry name" value="hemN_rel"/>
    <property type="match status" value="1"/>
</dbReference>
<accession>A0ABQ5QFF1</accession>
<dbReference type="SFLD" id="SFLDS00029">
    <property type="entry name" value="Radical_SAM"/>
    <property type="match status" value="1"/>
</dbReference>
<keyword evidence="8 10" id="KW-0411">Iron-sulfur</keyword>
<evidence type="ECO:0000256" key="7">
    <source>
        <dbReference type="ARBA" id="ARBA00023004"/>
    </source>
</evidence>
<keyword evidence="9 10" id="KW-0143">Chaperone</keyword>
<evidence type="ECO:0000256" key="10">
    <source>
        <dbReference type="RuleBase" id="RU364116"/>
    </source>
</evidence>
<evidence type="ECO:0000259" key="11">
    <source>
        <dbReference type="PROSITE" id="PS51918"/>
    </source>
</evidence>
<keyword evidence="7 10" id="KW-0408">Iron</keyword>
<evidence type="ECO:0000256" key="2">
    <source>
        <dbReference type="ARBA" id="ARBA00006100"/>
    </source>
</evidence>
<dbReference type="PANTHER" id="PTHR13932">
    <property type="entry name" value="COPROPORPHYRINIGEN III OXIDASE"/>
    <property type="match status" value="1"/>
</dbReference>
<keyword evidence="5 10" id="KW-0949">S-adenosyl-L-methionine</keyword>
<keyword evidence="13" id="KW-1185">Reference proteome</keyword>
<evidence type="ECO:0000313" key="13">
    <source>
        <dbReference type="Proteomes" id="UP001165069"/>
    </source>
</evidence>
<gene>
    <name evidence="12" type="primary">hemN_2</name>
    <name evidence="12" type="ORF">GETHLI_20710</name>
</gene>
<comment type="subcellular location">
    <subcellularLocation>
        <location evidence="10">Cytoplasm</location>
    </subcellularLocation>
</comment>
<evidence type="ECO:0000256" key="3">
    <source>
        <dbReference type="ARBA" id="ARBA00017228"/>
    </source>
</evidence>